<keyword evidence="4" id="KW-0507">mRNA processing</keyword>
<evidence type="ECO:0000256" key="14">
    <source>
        <dbReference type="ARBA" id="ARBA00048266"/>
    </source>
</evidence>
<gene>
    <name evidence="22" type="primary">Dus3l</name>
    <name evidence="22" type="ORF">CLIRUF_R12756</name>
</gene>
<dbReference type="Pfam" id="PF25585">
    <property type="entry name" value="zf-CCCH_DUS3L"/>
    <property type="match status" value="2"/>
</dbReference>
<keyword evidence="11 19" id="KW-0560">Oxidoreductase</keyword>
<dbReference type="Pfam" id="PF01207">
    <property type="entry name" value="Dus"/>
    <property type="match status" value="1"/>
</dbReference>
<dbReference type="GO" id="GO:0008270">
    <property type="term" value="F:zinc ion binding"/>
    <property type="evidence" value="ECO:0007669"/>
    <property type="project" value="UniProtKB-KW"/>
</dbReference>
<comment type="cofactor">
    <cofactor evidence="1 19">
        <name>FMN</name>
        <dbReference type="ChEBI" id="CHEBI:58210"/>
    </cofactor>
</comment>
<feature type="domain" description="C3H1-type" evidence="21">
    <location>
        <begin position="133"/>
        <end position="158"/>
    </location>
</feature>
<feature type="region of interest" description="Disordered" evidence="20">
    <location>
        <begin position="1"/>
        <end position="89"/>
    </location>
</feature>
<comment type="catalytic activity">
    <reaction evidence="14">
        <text>5,6-dihydrouridine(47) in tRNA + NAD(+) = uridine(47) in tRNA + NADH + H(+)</text>
        <dbReference type="Rhea" id="RHEA:53364"/>
        <dbReference type="Rhea" id="RHEA-COMP:13539"/>
        <dbReference type="Rhea" id="RHEA-COMP:13540"/>
        <dbReference type="ChEBI" id="CHEBI:15378"/>
        <dbReference type="ChEBI" id="CHEBI:57540"/>
        <dbReference type="ChEBI" id="CHEBI:57945"/>
        <dbReference type="ChEBI" id="CHEBI:65315"/>
        <dbReference type="ChEBI" id="CHEBI:74443"/>
        <dbReference type="EC" id="1.3.1.89"/>
    </reaction>
    <physiologicalReaction direction="right-to-left" evidence="14">
        <dbReference type="Rhea" id="RHEA:53366"/>
    </physiologicalReaction>
</comment>
<evidence type="ECO:0000259" key="21">
    <source>
        <dbReference type="PROSITE" id="PS50103"/>
    </source>
</evidence>
<evidence type="ECO:0000256" key="15">
    <source>
        <dbReference type="ARBA" id="ARBA00048342"/>
    </source>
</evidence>
<feature type="non-terminal residue" evidence="22">
    <location>
        <position position="622"/>
    </location>
</feature>
<dbReference type="PROSITE" id="PS50103">
    <property type="entry name" value="ZF_C3H1"/>
    <property type="match status" value="2"/>
</dbReference>
<keyword evidence="2 19" id="KW-0285">Flavoprotein</keyword>
<sequence>RRFLTSKEQFHAYLRAGGEEEGEEEKEEQKEEEQVNNSQSEPPAKRVKTEEVGQDGESQGGAGKEEKERPEKRRARGQNKSRPCMKPNHYEQSRLCPSVTQGCAGQCHFGPRCRFLHDVSQYLAGKPADLGRRCVLFDTFGRCPYGVTCRFGQAHLGDGHQNLVNASLAQQWEGKLLVRNGLSKELQQQLRKRKFSFQKAEEFLRGLRGGKGGKATGGSTEVSNCTAPQEGLGDSPSSQGNKDAPSIPTLGPLTDEDVTKLRPCEKKKLEIQGKLYLAPLTTCGNLPFRRVCKRFGADVTCGEMAVCTNLLQGQSSEWALLKRHHTEDIFGVQLEGAFPDTMTKCAELLNRTIDVDFVDINVGCPIDLVYKKGGGCALMTRSNKFEQIVRGMNSVLDVPLTVKIRTGVQEKVNVAHKIIPRIREWGASMVTLHGRSREQRYTRSADWDYIAECARIASPMPLFGNGDILSYEDANRAMQTGVSGIMIARQVPVGALIKPWLFTEIKEQRHWDISSSERFDILKDFTNYGLEHWGSDTQGVEKTRKFLLEWLSFLCRYIPVGLLEHLPQRINERPPYYLGRDYLETLMASQNVDDWIKISELLLGPVPPSFTFLPKHKANSYR</sequence>
<evidence type="ECO:0000256" key="2">
    <source>
        <dbReference type="ARBA" id="ARBA00022630"/>
    </source>
</evidence>
<evidence type="ECO:0000256" key="10">
    <source>
        <dbReference type="ARBA" id="ARBA00022857"/>
    </source>
</evidence>
<evidence type="ECO:0000256" key="9">
    <source>
        <dbReference type="ARBA" id="ARBA00022833"/>
    </source>
</evidence>
<evidence type="ECO:0000256" key="7">
    <source>
        <dbReference type="ARBA" id="ARBA00022737"/>
    </source>
</evidence>
<evidence type="ECO:0000256" key="8">
    <source>
        <dbReference type="ARBA" id="ARBA00022771"/>
    </source>
</evidence>
<evidence type="ECO:0000256" key="11">
    <source>
        <dbReference type="ARBA" id="ARBA00023002"/>
    </source>
</evidence>
<name>A0A7K6QWJ0_9PASS</name>
<comment type="catalytic activity">
    <reaction evidence="15">
        <text>a 5,6-dihydrouridine in mRNA + NAD(+) = a uridine in mRNA + NADH + H(+)</text>
        <dbReference type="Rhea" id="RHEA:69851"/>
        <dbReference type="Rhea" id="RHEA-COMP:14658"/>
        <dbReference type="Rhea" id="RHEA-COMP:17789"/>
        <dbReference type="ChEBI" id="CHEBI:15378"/>
        <dbReference type="ChEBI" id="CHEBI:57540"/>
        <dbReference type="ChEBI" id="CHEBI:57945"/>
        <dbReference type="ChEBI" id="CHEBI:65315"/>
        <dbReference type="ChEBI" id="CHEBI:74443"/>
    </reaction>
    <physiologicalReaction direction="right-to-left" evidence="15">
        <dbReference type="Rhea" id="RHEA:69853"/>
    </physiologicalReaction>
</comment>
<accession>A0A7K6QWJ0</accession>
<evidence type="ECO:0000256" key="12">
    <source>
        <dbReference type="ARBA" id="ARBA00023027"/>
    </source>
</evidence>
<evidence type="ECO:0000256" key="16">
    <source>
        <dbReference type="ARBA" id="ARBA00049447"/>
    </source>
</evidence>
<evidence type="ECO:0000256" key="17">
    <source>
        <dbReference type="ARBA" id="ARBA00049513"/>
    </source>
</evidence>
<dbReference type="SUPFAM" id="SSF51395">
    <property type="entry name" value="FMN-linked oxidoreductases"/>
    <property type="match status" value="1"/>
</dbReference>
<keyword evidence="6 18" id="KW-0479">Metal-binding</keyword>
<dbReference type="GO" id="GO:0003723">
    <property type="term" value="F:RNA binding"/>
    <property type="evidence" value="ECO:0007669"/>
    <property type="project" value="TreeGrafter"/>
</dbReference>
<feature type="non-terminal residue" evidence="22">
    <location>
        <position position="1"/>
    </location>
</feature>
<evidence type="ECO:0000256" key="18">
    <source>
        <dbReference type="PROSITE-ProRule" id="PRU00723"/>
    </source>
</evidence>
<evidence type="ECO:0000313" key="22">
    <source>
        <dbReference type="EMBL" id="NWW78152.1"/>
    </source>
</evidence>
<evidence type="ECO:0000313" key="23">
    <source>
        <dbReference type="Proteomes" id="UP000580879"/>
    </source>
</evidence>
<keyword evidence="12" id="KW-0520">NAD</keyword>
<evidence type="ECO:0000256" key="20">
    <source>
        <dbReference type="SAM" id="MobiDB-lite"/>
    </source>
</evidence>
<comment type="catalytic activity">
    <reaction evidence="17">
        <text>5,6-dihydrouridine(47) in tRNA + NADP(+) = uridine(47) in tRNA + NADPH + H(+)</text>
        <dbReference type="Rhea" id="RHEA:53360"/>
        <dbReference type="Rhea" id="RHEA-COMP:13539"/>
        <dbReference type="Rhea" id="RHEA-COMP:13540"/>
        <dbReference type="ChEBI" id="CHEBI:15378"/>
        <dbReference type="ChEBI" id="CHEBI:57783"/>
        <dbReference type="ChEBI" id="CHEBI:58349"/>
        <dbReference type="ChEBI" id="CHEBI:65315"/>
        <dbReference type="ChEBI" id="CHEBI:74443"/>
        <dbReference type="EC" id="1.3.1.89"/>
    </reaction>
    <physiologicalReaction direction="right-to-left" evidence="17">
        <dbReference type="Rhea" id="RHEA:53362"/>
    </physiologicalReaction>
</comment>
<dbReference type="InterPro" id="IPR013785">
    <property type="entry name" value="Aldolase_TIM"/>
</dbReference>
<dbReference type="InterPro" id="IPR000571">
    <property type="entry name" value="Znf_CCCH"/>
</dbReference>
<proteinExistence type="inferred from homology"/>
<reference evidence="22 23" key="1">
    <citation type="submission" date="2019-09" db="EMBL/GenBank/DDBJ databases">
        <title>Bird 10,000 Genomes (B10K) Project - Family phase.</title>
        <authorList>
            <person name="Zhang G."/>
        </authorList>
    </citation>
    <scope>NUCLEOTIDE SEQUENCE [LARGE SCALE GENOMIC DNA]</scope>
    <source>
        <strain evidence="22">B10K-DU-029-53</strain>
    </source>
</reference>
<feature type="zinc finger region" description="C3H1-type" evidence="18">
    <location>
        <begin position="133"/>
        <end position="158"/>
    </location>
</feature>
<dbReference type="PROSITE" id="PS01136">
    <property type="entry name" value="UPF0034"/>
    <property type="match status" value="1"/>
</dbReference>
<keyword evidence="7" id="KW-0677">Repeat</keyword>
<comment type="function">
    <text evidence="13">Catalyzes the synthesis of dihydrouridine, a modified base, in various RNAs, such as tRNAs, mRNAs and some long non-coding RNAs (lncRNAs). Mainly modifies the uridine in position 47 (U47) in the D-loop of most cytoplasmic tRNAs. Also able to mediate the formation of dihydrouridine in some mRNAs, thereby regulating their translation.</text>
</comment>
<dbReference type="InterPro" id="IPR035587">
    <property type="entry name" value="DUS-like_FMN-bd"/>
</dbReference>
<evidence type="ECO:0000256" key="3">
    <source>
        <dbReference type="ARBA" id="ARBA00022643"/>
    </source>
</evidence>
<feature type="region of interest" description="Disordered" evidence="20">
    <location>
        <begin position="208"/>
        <end position="255"/>
    </location>
</feature>
<dbReference type="GO" id="GO:0006397">
    <property type="term" value="P:mRNA processing"/>
    <property type="evidence" value="ECO:0007669"/>
    <property type="project" value="UniProtKB-KW"/>
</dbReference>
<dbReference type="PANTHER" id="PTHR45846">
    <property type="entry name" value="TRNA-DIHYDROURIDINE(47) SYNTHASE [NAD(P)(+)]-LIKE"/>
    <property type="match status" value="1"/>
</dbReference>
<comment type="caution">
    <text evidence="22">The sequence shown here is derived from an EMBL/GenBank/DDBJ whole genome shotgun (WGS) entry which is preliminary data.</text>
</comment>
<keyword evidence="5 19" id="KW-0819">tRNA processing</keyword>
<comment type="catalytic activity">
    <reaction evidence="16">
        <text>a 5,6-dihydrouridine in mRNA + NADP(+) = a uridine in mRNA + NADPH + H(+)</text>
        <dbReference type="Rhea" id="RHEA:69855"/>
        <dbReference type="Rhea" id="RHEA-COMP:14658"/>
        <dbReference type="Rhea" id="RHEA-COMP:17789"/>
        <dbReference type="ChEBI" id="CHEBI:15378"/>
        <dbReference type="ChEBI" id="CHEBI:57783"/>
        <dbReference type="ChEBI" id="CHEBI:58349"/>
        <dbReference type="ChEBI" id="CHEBI:65315"/>
        <dbReference type="ChEBI" id="CHEBI:74443"/>
    </reaction>
    <physiologicalReaction direction="right-to-left" evidence="16">
        <dbReference type="Rhea" id="RHEA:69857"/>
    </physiologicalReaction>
</comment>
<evidence type="ECO:0000256" key="6">
    <source>
        <dbReference type="ARBA" id="ARBA00022723"/>
    </source>
</evidence>
<keyword evidence="8 18" id="KW-0863">Zinc-finger</keyword>
<keyword evidence="9 18" id="KW-0862">Zinc</keyword>
<dbReference type="EC" id="1.3.1.-" evidence="19"/>
<feature type="domain" description="C3H1-type" evidence="21">
    <location>
        <begin position="90"/>
        <end position="120"/>
    </location>
</feature>
<dbReference type="InterPro" id="IPR018517">
    <property type="entry name" value="tRNA_hU_synthase_CS"/>
</dbReference>
<feature type="zinc finger region" description="C3H1-type" evidence="18">
    <location>
        <begin position="90"/>
        <end position="120"/>
    </location>
</feature>
<dbReference type="PANTHER" id="PTHR45846:SF1">
    <property type="entry name" value="TRNA-DIHYDROURIDINE(47) SYNTHASE [NAD(P)(+)]-LIKE"/>
    <property type="match status" value="1"/>
</dbReference>
<keyword evidence="23" id="KW-1185">Reference proteome</keyword>
<evidence type="ECO:0000256" key="19">
    <source>
        <dbReference type="RuleBase" id="RU291113"/>
    </source>
</evidence>
<keyword evidence="10" id="KW-0521">NADP</keyword>
<evidence type="ECO:0000256" key="1">
    <source>
        <dbReference type="ARBA" id="ARBA00001917"/>
    </source>
</evidence>
<dbReference type="AlphaFoldDB" id="A0A7K6QWJ0"/>
<dbReference type="OrthoDB" id="259935at2759"/>
<organism evidence="22 23">
    <name type="scientific">Climacteris rufus</name>
    <name type="common">rufous treecreeper</name>
    <dbReference type="NCBI Taxonomy" id="47695"/>
    <lineage>
        <taxon>Eukaryota</taxon>
        <taxon>Metazoa</taxon>
        <taxon>Chordata</taxon>
        <taxon>Craniata</taxon>
        <taxon>Vertebrata</taxon>
        <taxon>Euteleostomi</taxon>
        <taxon>Archelosauria</taxon>
        <taxon>Archosauria</taxon>
        <taxon>Dinosauria</taxon>
        <taxon>Saurischia</taxon>
        <taxon>Theropoda</taxon>
        <taxon>Coelurosauria</taxon>
        <taxon>Aves</taxon>
        <taxon>Neognathae</taxon>
        <taxon>Neoaves</taxon>
        <taxon>Telluraves</taxon>
        <taxon>Australaves</taxon>
        <taxon>Passeriformes</taxon>
        <taxon>Climacteridae</taxon>
        <taxon>Climacteris</taxon>
    </lineage>
</organism>
<dbReference type="EMBL" id="VZRZ01005704">
    <property type="protein sequence ID" value="NWW78152.1"/>
    <property type="molecule type" value="Genomic_DNA"/>
</dbReference>
<dbReference type="Proteomes" id="UP000580879">
    <property type="component" value="Unassembled WGS sequence"/>
</dbReference>
<dbReference type="GO" id="GO:0102265">
    <property type="term" value="F:tRNA-dihydrouridine47 synthase activity"/>
    <property type="evidence" value="ECO:0007669"/>
    <property type="project" value="UniProtKB-EC"/>
</dbReference>
<dbReference type="GO" id="GO:0050660">
    <property type="term" value="F:flavin adenine dinucleotide binding"/>
    <property type="evidence" value="ECO:0007669"/>
    <property type="project" value="UniProtKB-UniRule"/>
</dbReference>
<dbReference type="CDD" id="cd02801">
    <property type="entry name" value="DUS_like_FMN"/>
    <property type="match status" value="1"/>
</dbReference>
<dbReference type="FunFam" id="4.10.1000.10:FF:000029">
    <property type="entry name" value="tRNA-dihydrouridine(47) synthase [NAD(P)(+)]"/>
    <property type="match status" value="1"/>
</dbReference>
<dbReference type="FunFam" id="3.20.20.70:FF:000067">
    <property type="entry name" value="tRNA-dihydrouridine(47) synthase [NAD(P)(+)]"/>
    <property type="match status" value="1"/>
</dbReference>
<evidence type="ECO:0000256" key="5">
    <source>
        <dbReference type="ARBA" id="ARBA00022694"/>
    </source>
</evidence>
<protein>
    <recommendedName>
        <fullName evidence="19">tRNA-dihydrouridine(47) synthase [NAD(P)(+)]</fullName>
        <ecNumber evidence="19">1.3.1.-</ecNumber>
    </recommendedName>
    <alternativeName>
        <fullName evidence="19">tRNA-dihydrouridine synthase 3</fullName>
    </alternativeName>
</protein>
<evidence type="ECO:0000256" key="13">
    <source>
        <dbReference type="ARBA" id="ARBA00045365"/>
    </source>
</evidence>
<dbReference type="Gene3D" id="3.20.20.70">
    <property type="entry name" value="Aldolase class I"/>
    <property type="match status" value="1"/>
</dbReference>
<evidence type="ECO:0000256" key="4">
    <source>
        <dbReference type="ARBA" id="ARBA00022664"/>
    </source>
</evidence>
<comment type="similarity">
    <text evidence="19">Belongs to the dus family. Dus3 subfamily.</text>
</comment>
<keyword evidence="3 19" id="KW-0288">FMN</keyword>